<evidence type="ECO:0000313" key="3">
    <source>
        <dbReference type="RefSeq" id="XP_030749755.1"/>
    </source>
</evidence>
<feature type="repeat" description="RCC1" evidence="1">
    <location>
        <begin position="216"/>
        <end position="275"/>
    </location>
</feature>
<dbReference type="PANTHER" id="PTHR46849:SF1">
    <property type="entry name" value="RCC1 DOMAIN-CONTAINING PROTEIN 1"/>
    <property type="match status" value="1"/>
</dbReference>
<dbReference type="Proteomes" id="UP000504635">
    <property type="component" value="Unplaced"/>
</dbReference>
<dbReference type="Gene3D" id="2.130.10.30">
    <property type="entry name" value="Regulator of chromosome condensation 1/beta-lactamase-inhibitor protein II"/>
    <property type="match status" value="1"/>
</dbReference>
<feature type="repeat" description="RCC1" evidence="1">
    <location>
        <begin position="164"/>
        <end position="215"/>
    </location>
</feature>
<dbReference type="PRINTS" id="PR00633">
    <property type="entry name" value="RCCNDNSATION"/>
</dbReference>
<dbReference type="PROSITE" id="PS00626">
    <property type="entry name" value="RCC1_2"/>
    <property type="match status" value="1"/>
</dbReference>
<dbReference type="GeneID" id="115877649"/>
<dbReference type="FunCoup" id="A0A6J2XFM6">
    <property type="interactions" value="237"/>
</dbReference>
<evidence type="ECO:0000256" key="1">
    <source>
        <dbReference type="PROSITE-ProRule" id="PRU00235"/>
    </source>
</evidence>
<dbReference type="Pfam" id="PF00415">
    <property type="entry name" value="RCC1"/>
    <property type="match status" value="2"/>
</dbReference>
<dbReference type="OrthoDB" id="5370059at2759"/>
<dbReference type="InterPro" id="IPR052830">
    <property type="entry name" value="RCC1_domain-containing"/>
</dbReference>
<sequence>MRIFCRGFNLYNQLNSPEVCVEEFEPTIEEDSIQYFEIKHSFSVIVSNDIIKVFCNCLENNVVDCKRIQDIKCITANEDAVIVANSSGQLYKISVDDLNQISLLPKFIDDNRVVRMLSCGAKLNIAYTSEGLLYTIPEKVNFKSEDIVEIKTGREHCLLLDKLGNVYSFGRGSRGQLGLGELEDELTPQLIEALAGIKIATIAAGGWHSAAVSAEGDLYIWGWNGNGQLGLTEPSDKDAVQVLATPQVVDIKDCSERQVVKVACGYRHTIILLDNNHLYGSGWNKYKQLKKEEEENFHKFTFIHDFSNEVIEKILCGSWMSAVICK</sequence>
<proteinExistence type="predicted"/>
<organism evidence="2 3">
    <name type="scientific">Sitophilus oryzae</name>
    <name type="common">Rice weevil</name>
    <name type="synonym">Curculio oryzae</name>
    <dbReference type="NCBI Taxonomy" id="7048"/>
    <lineage>
        <taxon>Eukaryota</taxon>
        <taxon>Metazoa</taxon>
        <taxon>Ecdysozoa</taxon>
        <taxon>Arthropoda</taxon>
        <taxon>Hexapoda</taxon>
        <taxon>Insecta</taxon>
        <taxon>Pterygota</taxon>
        <taxon>Neoptera</taxon>
        <taxon>Endopterygota</taxon>
        <taxon>Coleoptera</taxon>
        <taxon>Polyphaga</taxon>
        <taxon>Cucujiformia</taxon>
        <taxon>Curculionidae</taxon>
        <taxon>Dryophthorinae</taxon>
        <taxon>Sitophilus</taxon>
    </lineage>
</organism>
<protein>
    <submittedName>
        <fullName evidence="3">Ultraviolet-B receptor UVR8</fullName>
    </submittedName>
</protein>
<reference evidence="3" key="1">
    <citation type="submission" date="2025-08" db="UniProtKB">
        <authorList>
            <consortium name="RefSeq"/>
        </authorList>
    </citation>
    <scope>IDENTIFICATION</scope>
    <source>
        <tissue evidence="3">Gonads</tissue>
    </source>
</reference>
<name>A0A6J2XFM6_SITOR</name>
<dbReference type="InterPro" id="IPR009091">
    <property type="entry name" value="RCC1/BLIP-II"/>
</dbReference>
<dbReference type="RefSeq" id="XP_030749755.1">
    <property type="nucleotide sequence ID" value="XM_030893895.1"/>
</dbReference>
<gene>
    <name evidence="3" type="primary">LOC115877649</name>
</gene>
<keyword evidence="3" id="KW-0675">Receptor</keyword>
<dbReference type="PANTHER" id="PTHR46849">
    <property type="entry name" value="RCC1 DOMAIN-CONTAINING PROTEIN 1"/>
    <property type="match status" value="1"/>
</dbReference>
<dbReference type="InParanoid" id="A0A6J2XFM6"/>
<dbReference type="PROSITE" id="PS50012">
    <property type="entry name" value="RCC1_3"/>
    <property type="match status" value="2"/>
</dbReference>
<evidence type="ECO:0000313" key="2">
    <source>
        <dbReference type="Proteomes" id="UP000504635"/>
    </source>
</evidence>
<keyword evidence="2" id="KW-1185">Reference proteome</keyword>
<accession>A0A6J2XFM6</accession>
<dbReference type="KEGG" id="soy:115877649"/>
<dbReference type="AlphaFoldDB" id="A0A6J2XFM6"/>
<dbReference type="SUPFAM" id="SSF50985">
    <property type="entry name" value="RCC1/BLIP-II"/>
    <property type="match status" value="1"/>
</dbReference>
<dbReference type="InterPro" id="IPR000408">
    <property type="entry name" value="Reg_chr_condens"/>
</dbReference>